<protein>
    <submittedName>
        <fullName evidence="2">Uncharacterized protein</fullName>
    </submittedName>
</protein>
<organism evidence="2 5">
    <name type="scientific">Allgaiera indica</name>
    <dbReference type="NCBI Taxonomy" id="765699"/>
    <lineage>
        <taxon>Bacteria</taxon>
        <taxon>Pseudomonadati</taxon>
        <taxon>Pseudomonadota</taxon>
        <taxon>Alphaproteobacteria</taxon>
        <taxon>Rhodobacterales</taxon>
        <taxon>Paracoccaceae</taxon>
        <taxon>Allgaiera</taxon>
    </lineage>
</organism>
<dbReference type="EMBL" id="FNOB01000033">
    <property type="protein sequence ID" value="SDX83708.1"/>
    <property type="molecule type" value="Genomic_DNA"/>
</dbReference>
<dbReference type="EMBL" id="BNAB01000032">
    <property type="protein sequence ID" value="GHE06039.1"/>
    <property type="molecule type" value="Genomic_DNA"/>
</dbReference>
<reference evidence="2" key="1">
    <citation type="journal article" date="2014" name="Int. J. Syst. Evol. Microbiol.">
        <title>Complete genome sequence of Corynebacterium casei LMG S-19264T (=DSM 44701T), isolated from a smear-ripened cheese.</title>
        <authorList>
            <consortium name="US DOE Joint Genome Institute (JGI-PGF)"/>
            <person name="Walter F."/>
            <person name="Albersmeier A."/>
            <person name="Kalinowski J."/>
            <person name="Ruckert C."/>
        </authorList>
    </citation>
    <scope>NUCLEOTIDE SEQUENCE</scope>
    <source>
        <strain evidence="2">CGMCC 1.10859</strain>
    </source>
</reference>
<evidence type="ECO:0000256" key="1">
    <source>
        <dbReference type="SAM" id="Coils"/>
    </source>
</evidence>
<proteinExistence type="predicted"/>
<reference evidence="2" key="3">
    <citation type="submission" date="2023-06" db="EMBL/GenBank/DDBJ databases">
        <authorList>
            <person name="Sun Q."/>
            <person name="Zhou Y."/>
        </authorList>
    </citation>
    <scope>NUCLEOTIDE SEQUENCE</scope>
    <source>
        <strain evidence="2">CGMCC 1.10859</strain>
    </source>
</reference>
<dbReference type="Proteomes" id="UP000199541">
    <property type="component" value="Unassembled WGS sequence"/>
</dbReference>
<dbReference type="RefSeq" id="WP_035840700.1">
    <property type="nucleotide sequence ID" value="NZ_BNAB01000032.1"/>
</dbReference>
<gene>
    <name evidence="2" type="ORF">GCM10008024_39110</name>
    <name evidence="3" type="ORF">SAMN05444006_1332</name>
</gene>
<dbReference type="AlphaFoldDB" id="A0AAN5A1B0"/>
<accession>A0AAN5A1B0</accession>
<reference evidence="3 4" key="2">
    <citation type="submission" date="2016-10" db="EMBL/GenBank/DDBJ databases">
        <authorList>
            <person name="Varghese N."/>
            <person name="Submissions S."/>
        </authorList>
    </citation>
    <scope>NUCLEOTIDE SEQUENCE [LARGE SCALE GENOMIC DNA]</scope>
    <source>
        <strain evidence="3 4">DSM 24802</strain>
    </source>
</reference>
<feature type="coiled-coil region" evidence="1">
    <location>
        <begin position="14"/>
        <end position="66"/>
    </location>
</feature>
<dbReference type="Proteomes" id="UP000634647">
    <property type="component" value="Unassembled WGS sequence"/>
</dbReference>
<keyword evidence="1" id="KW-0175">Coiled coil</keyword>
<sequence>MTSFDQAAFIEELIIETRTEALELSAKLADAEESRSPEYPLLLQEMRQLAARVEEAQSRLRRLIANDLQGASFADRYPKRS</sequence>
<keyword evidence="4" id="KW-1185">Reference proteome</keyword>
<name>A0AAN5A1B0_9RHOB</name>
<evidence type="ECO:0000313" key="4">
    <source>
        <dbReference type="Proteomes" id="UP000199541"/>
    </source>
</evidence>
<evidence type="ECO:0000313" key="5">
    <source>
        <dbReference type="Proteomes" id="UP000634647"/>
    </source>
</evidence>
<evidence type="ECO:0000313" key="3">
    <source>
        <dbReference type="EMBL" id="SDX83708.1"/>
    </source>
</evidence>
<comment type="caution">
    <text evidence="2">The sequence shown here is derived from an EMBL/GenBank/DDBJ whole genome shotgun (WGS) entry which is preliminary data.</text>
</comment>
<evidence type="ECO:0000313" key="2">
    <source>
        <dbReference type="EMBL" id="GHE06039.1"/>
    </source>
</evidence>